<feature type="region of interest" description="Disordered" evidence="4">
    <location>
        <begin position="1"/>
        <end position="26"/>
    </location>
</feature>
<name>A0ABV1QKT5_9HYPH</name>
<evidence type="ECO:0000313" key="7">
    <source>
        <dbReference type="Proteomes" id="UP001480955"/>
    </source>
</evidence>
<dbReference type="EMBL" id="JBELQE010000050">
    <property type="protein sequence ID" value="MER2249956.1"/>
    <property type="molecule type" value="Genomic_DNA"/>
</dbReference>
<evidence type="ECO:0000256" key="1">
    <source>
        <dbReference type="ARBA" id="ARBA00022559"/>
    </source>
</evidence>
<keyword evidence="1 3" id="KW-0575">Peroxidase</keyword>
<dbReference type="Proteomes" id="UP001480955">
    <property type="component" value="Unassembled WGS sequence"/>
</dbReference>
<keyword evidence="3" id="KW-0049">Antioxidant</keyword>
<dbReference type="InterPro" id="IPR037944">
    <property type="entry name" value="PRX5-like"/>
</dbReference>
<dbReference type="InterPro" id="IPR036249">
    <property type="entry name" value="Thioredoxin-like_sf"/>
</dbReference>
<keyword evidence="7" id="KW-1185">Reference proteome</keyword>
<keyword evidence="2 3" id="KW-0560">Oxidoreductase</keyword>
<accession>A0ABV1QKT5</accession>
<dbReference type="Gene3D" id="3.40.30.10">
    <property type="entry name" value="Glutaredoxin"/>
    <property type="match status" value="1"/>
</dbReference>
<evidence type="ECO:0000256" key="4">
    <source>
        <dbReference type="SAM" id="MobiDB-lite"/>
    </source>
</evidence>
<dbReference type="RefSeq" id="WP_238256047.1">
    <property type="nucleotide sequence ID" value="NZ_BPRD01000236.1"/>
</dbReference>
<dbReference type="PANTHER" id="PTHR10430">
    <property type="entry name" value="PEROXIREDOXIN"/>
    <property type="match status" value="1"/>
</dbReference>
<dbReference type="SUPFAM" id="SSF52833">
    <property type="entry name" value="Thioredoxin-like"/>
    <property type="match status" value="1"/>
</dbReference>
<comment type="catalytic activity">
    <reaction evidence="3">
        <text>a hydroperoxide + 2 glutathione = an alcohol + glutathione disulfide + H2O</text>
        <dbReference type="Rhea" id="RHEA:62632"/>
        <dbReference type="ChEBI" id="CHEBI:15377"/>
        <dbReference type="ChEBI" id="CHEBI:30879"/>
        <dbReference type="ChEBI" id="CHEBI:35924"/>
        <dbReference type="ChEBI" id="CHEBI:57925"/>
        <dbReference type="ChEBI" id="CHEBI:58297"/>
        <dbReference type="EC" id="1.11.1.27"/>
    </reaction>
</comment>
<reference evidence="6 7" key="1">
    <citation type="submission" date="2024-06" db="EMBL/GenBank/DDBJ databases">
        <authorList>
            <person name="Campbell A.G."/>
        </authorList>
    </citation>
    <scope>NUCLEOTIDE SEQUENCE [LARGE SCALE GENOMIC DNA]</scope>
    <source>
        <strain evidence="6 7">EM12</strain>
    </source>
</reference>
<evidence type="ECO:0000256" key="3">
    <source>
        <dbReference type="RuleBase" id="RU366011"/>
    </source>
</evidence>
<protein>
    <recommendedName>
        <fullName evidence="3">Glutathione-dependent peroxiredoxin</fullName>
        <ecNumber evidence="3">1.11.1.27</ecNumber>
    </recommendedName>
</protein>
<comment type="caution">
    <text evidence="6">The sequence shown here is derived from an EMBL/GenBank/DDBJ whole genome shotgun (WGS) entry which is preliminary data.</text>
</comment>
<keyword evidence="3" id="KW-0676">Redox-active center</keyword>
<comment type="similarity">
    <text evidence="3">Belongs to the peroxiredoxin family. Prx5 subfamily.</text>
</comment>
<dbReference type="EC" id="1.11.1.27" evidence="3"/>
<dbReference type="PANTHER" id="PTHR10430:SF16">
    <property type="entry name" value="PEROXIREDOXIN-5, MITOCHONDRIAL"/>
    <property type="match status" value="1"/>
</dbReference>
<dbReference type="CDD" id="cd03013">
    <property type="entry name" value="PRX5_like"/>
    <property type="match status" value="1"/>
</dbReference>
<gene>
    <name evidence="6" type="ORF">ABS772_08525</name>
</gene>
<sequence length="160" mass="17017">MTIQVGDHLPQVTFRVSGPEGPQAKTTDDVFKGRRVVLVGVPGAFTPACHRNHLPGFVAKREEIMARGVDAIAVTSVNDIFVLNAWQQQSGAEGIEFLADGNAEFAKAIGLDMDGSGFGLGPRSQRYAMLVDDGVVRILNVEDTPSKAEVSGAEALLKVL</sequence>
<feature type="domain" description="Thioredoxin" evidence="5">
    <location>
        <begin position="3"/>
        <end position="160"/>
    </location>
</feature>
<dbReference type="InterPro" id="IPR013766">
    <property type="entry name" value="Thioredoxin_domain"/>
</dbReference>
<dbReference type="InterPro" id="IPR013740">
    <property type="entry name" value="Redoxin"/>
</dbReference>
<evidence type="ECO:0000313" key="6">
    <source>
        <dbReference type="EMBL" id="MER2249956.1"/>
    </source>
</evidence>
<evidence type="ECO:0000256" key="2">
    <source>
        <dbReference type="ARBA" id="ARBA00023002"/>
    </source>
</evidence>
<organism evidence="6 7">
    <name type="scientific">Methylorubrum podarium</name>
    <dbReference type="NCBI Taxonomy" id="200476"/>
    <lineage>
        <taxon>Bacteria</taxon>
        <taxon>Pseudomonadati</taxon>
        <taxon>Pseudomonadota</taxon>
        <taxon>Alphaproteobacteria</taxon>
        <taxon>Hyphomicrobiales</taxon>
        <taxon>Methylobacteriaceae</taxon>
        <taxon>Methylorubrum</taxon>
    </lineage>
</organism>
<dbReference type="PROSITE" id="PS51352">
    <property type="entry name" value="THIOREDOXIN_2"/>
    <property type="match status" value="1"/>
</dbReference>
<evidence type="ECO:0000259" key="5">
    <source>
        <dbReference type="PROSITE" id="PS51352"/>
    </source>
</evidence>
<comment type="function">
    <text evidence="3">Thiol-specific peroxidase that catalyzes the reduction of hydrogen peroxide and organic hydroperoxides to water and alcohols, respectively. Plays a role in cell protection against oxidative stress by detoxifying peroxides.</text>
</comment>
<dbReference type="Pfam" id="PF08534">
    <property type="entry name" value="Redoxin"/>
    <property type="match status" value="1"/>
</dbReference>
<proteinExistence type="inferred from homology"/>